<accession>F9NVJ9</accession>
<name>F9NVJ9_9ACTN</name>
<organism evidence="1 2">
    <name type="scientific">[Propionibacterium] namnetense SK182B-JCVI</name>
    <dbReference type="NCBI Taxonomy" id="1051006"/>
    <lineage>
        <taxon>Bacteria</taxon>
        <taxon>Bacillati</taxon>
        <taxon>Actinomycetota</taxon>
        <taxon>Actinomycetes</taxon>
        <taxon>Propionibacteriales</taxon>
        <taxon>Propionibacteriaceae</taxon>
        <taxon>Cutibacterium</taxon>
    </lineage>
</organism>
<dbReference type="AlphaFoldDB" id="F9NVJ9"/>
<evidence type="ECO:0008006" key="3">
    <source>
        <dbReference type="Google" id="ProtNLM"/>
    </source>
</evidence>
<proteinExistence type="predicted"/>
<comment type="caution">
    <text evidence="1">The sequence shown here is derived from an EMBL/GenBank/DDBJ whole genome shotgun (WGS) entry which is preliminary data.</text>
</comment>
<reference evidence="1 2" key="1">
    <citation type="submission" date="2011-07" db="EMBL/GenBank/DDBJ databases">
        <title>Genome Sequence of Propionibacterium acnes SK182B-JCVI.</title>
        <authorList>
            <person name="Durkin A.S."/>
            <person name="Madupu R."/>
            <person name="Hostetler J."/>
            <person name="Radune D."/>
            <person name="Torralba M."/>
            <person name="Methe B."/>
            <person name="Sutton G."/>
            <person name="Strausberg R.L."/>
            <person name="Nelson K.E."/>
        </authorList>
    </citation>
    <scope>NUCLEOTIDE SEQUENCE [LARGE SCALE GENOMIC DNA]</scope>
    <source>
        <strain evidence="1 2">SK182B-JCVI</strain>
    </source>
</reference>
<sequence length="168" mass="17956">MLPCFIDTARDYPGSAFGKGPDTHQGCRAVAGPVAVADEMQILHRGFAATHEVAEWAEDRTETSAPDQMVVVELAQTIEDGGSAERAGIAELTEMRKRDNVPEVRAGIATENPAAPTSLVPAVEQLRRVGVNLNQALRKGAAVDDSLLHEVMVAVDEVRASLGDRTRT</sequence>
<dbReference type="EMBL" id="AFUN01000032">
    <property type="protein sequence ID" value="EGR97088.1"/>
    <property type="molecule type" value="Genomic_DNA"/>
</dbReference>
<dbReference type="Proteomes" id="UP000007832">
    <property type="component" value="Unassembled WGS sequence"/>
</dbReference>
<gene>
    <name evidence="1" type="ORF">HMPREF1162_0828</name>
</gene>
<dbReference type="eggNOG" id="ENOG50343QU">
    <property type="taxonomic scope" value="Bacteria"/>
</dbReference>
<evidence type="ECO:0000313" key="1">
    <source>
        <dbReference type="EMBL" id="EGR97088.1"/>
    </source>
</evidence>
<evidence type="ECO:0000313" key="2">
    <source>
        <dbReference type="Proteomes" id="UP000007832"/>
    </source>
</evidence>
<protein>
    <recommendedName>
        <fullName evidence="3">Bacterial mobilisation domain-containing protein</fullName>
    </recommendedName>
</protein>